<evidence type="ECO:0000313" key="8">
    <source>
        <dbReference type="EMBL" id="QPK12747.1"/>
    </source>
</evidence>
<evidence type="ECO:0000313" key="7">
    <source>
        <dbReference type="EMBL" id="ANL88291.1"/>
    </source>
</evidence>
<dbReference type="Gene3D" id="1.10.630.10">
    <property type="entry name" value="Cytochrome P450"/>
    <property type="match status" value="1"/>
</dbReference>
<sequence length="445" mass="49653">MNARSHAIFPRVNRAGWIDTLRVMTRVIVPTVAKGTIIRRQTMERLAERQSLHIRAVKEMQRLKDKYGPSPLLLPIPFRPQLLILDPADLATVLRSSPEPFAAATAEKHAALAHFEPENVLISSTARRAELRPAHEHALATADRLHPYSIHFKRIVDTEFLQLISGIGSNRPNELDWLSFSQAWLRVVRRVVLGERARNDVTLTETLNELRERANWPFTARVDRRKLALFHQQLAGYLGEPDKHSLVGRLPTSDQIAWEDQVAQWLFAFDAAGIAVMRTLALLASHASYWAPAVEEAMGGRLDRPFTRSCLLEALRLWPATPAILRHVTTEIRSADRIVPSGAGVVIFAPFFHRNPALLYANRMEPSIWGENDALPDAGLVPFSAGPVICPAHNLVPTIASLAVGTVLSESGLALIDPVLPVDNLPGTLDHFAIRLRLSARRREK</sequence>
<dbReference type="InterPro" id="IPR036396">
    <property type="entry name" value="Cyt_P450_sf"/>
</dbReference>
<keyword evidence="6" id="KW-0503">Monooxygenase</keyword>
<dbReference type="InterPro" id="IPR001128">
    <property type="entry name" value="Cyt_P450"/>
</dbReference>
<reference evidence="8 10" key="2">
    <citation type="submission" date="2020-11" db="EMBL/GenBank/DDBJ databases">
        <title>Indigenous Rhizobia Nodulating Common beans in Western Kenya.</title>
        <authorList>
            <person name="Wekesa C.S."/>
            <person name="Oelmueller R."/>
            <person name="Furch A.C."/>
        </authorList>
    </citation>
    <scope>NUCLEOTIDE SEQUENCE [LARGE SCALE GENOMIC DNA]</scope>
    <source>
        <strain evidence="10">BS3</strain>
        <strain evidence="8">S3</strain>
        <plasmid evidence="8 10">pBS3d</plasmid>
    </source>
</reference>
<dbReference type="PANTHER" id="PTHR24291:SF50">
    <property type="entry name" value="BIFUNCTIONAL ALBAFLAVENONE MONOOXYGENASE_TERPENE SYNTHASE"/>
    <property type="match status" value="1"/>
</dbReference>
<dbReference type="PANTHER" id="PTHR24291">
    <property type="entry name" value="CYTOCHROME P450 FAMILY 4"/>
    <property type="match status" value="1"/>
</dbReference>
<dbReference type="EMBL" id="CP013573">
    <property type="protein sequence ID" value="ANL88291.1"/>
    <property type="molecule type" value="Genomic_DNA"/>
</dbReference>
<evidence type="ECO:0000256" key="4">
    <source>
        <dbReference type="ARBA" id="ARBA00023002"/>
    </source>
</evidence>
<keyword evidence="9" id="KW-1185">Reference proteome</keyword>
<comment type="similarity">
    <text evidence="1">Belongs to the cytochrome P450 family.</text>
</comment>
<dbReference type="Pfam" id="PF00067">
    <property type="entry name" value="p450"/>
    <property type="match status" value="1"/>
</dbReference>
<keyword evidence="4" id="KW-0560">Oxidoreductase</keyword>
<evidence type="ECO:0000256" key="3">
    <source>
        <dbReference type="ARBA" id="ARBA00022723"/>
    </source>
</evidence>
<dbReference type="Proteomes" id="UP000078551">
    <property type="component" value="Plasmid pRphaN771e"/>
</dbReference>
<dbReference type="RefSeq" id="WP_037139064.1">
    <property type="nucleotide sequence ID" value="NZ_CP013541.1"/>
</dbReference>
<dbReference type="GO" id="GO:0004497">
    <property type="term" value="F:monooxygenase activity"/>
    <property type="evidence" value="ECO:0007669"/>
    <property type="project" value="UniProtKB-KW"/>
</dbReference>
<reference evidence="7 9" key="1">
    <citation type="submission" date="2015-11" db="EMBL/GenBank/DDBJ databases">
        <title>The limits of bacterial species coexistence and the symbiotic plasmid transference in sympatric Rhizobium populations.</title>
        <authorList>
            <person name="Perez-Carrascal O.M."/>
            <person name="VanInsberghe D."/>
            <person name="Juarez S."/>
            <person name="Polz M.F."/>
            <person name="Vinuesa P."/>
            <person name="Gonzalez V."/>
        </authorList>
    </citation>
    <scope>NUCLEOTIDE SEQUENCE [LARGE SCALE GENOMIC DNA]</scope>
    <source>
        <strain evidence="7 9">N771</strain>
        <plasmid evidence="7 9">pRphaN771e</plasmid>
    </source>
</reference>
<gene>
    <name evidence="7" type="ORF">AMC81_PE00043</name>
    <name evidence="8" type="ORF">HER27_027565</name>
</gene>
<evidence type="ECO:0000256" key="6">
    <source>
        <dbReference type="ARBA" id="ARBA00023033"/>
    </source>
</evidence>
<protein>
    <submittedName>
        <fullName evidence="7 8">Cytochrome P450</fullName>
    </submittedName>
</protein>
<evidence type="ECO:0000313" key="10">
    <source>
        <dbReference type="Proteomes" id="UP000540266"/>
    </source>
</evidence>
<geneLocation type="plasmid" evidence="7 9">
    <name>pRphaN771e</name>
</geneLocation>
<dbReference type="GO" id="GO:0020037">
    <property type="term" value="F:heme binding"/>
    <property type="evidence" value="ECO:0007669"/>
    <property type="project" value="InterPro"/>
</dbReference>
<evidence type="ECO:0000256" key="5">
    <source>
        <dbReference type="ARBA" id="ARBA00023004"/>
    </source>
</evidence>
<keyword evidence="2" id="KW-0349">Heme</keyword>
<organism evidence="8 10">
    <name type="scientific">Rhizobium phaseoli</name>
    <dbReference type="NCBI Taxonomy" id="396"/>
    <lineage>
        <taxon>Bacteria</taxon>
        <taxon>Pseudomonadati</taxon>
        <taxon>Pseudomonadota</taxon>
        <taxon>Alphaproteobacteria</taxon>
        <taxon>Hyphomicrobiales</taxon>
        <taxon>Rhizobiaceae</taxon>
        <taxon>Rhizobium/Agrobacterium group</taxon>
        <taxon>Rhizobium</taxon>
    </lineage>
</organism>
<dbReference type="Proteomes" id="UP000540266">
    <property type="component" value="Plasmid pBS3d"/>
</dbReference>
<dbReference type="AlphaFoldDB" id="A0A192TLB2"/>
<dbReference type="OrthoDB" id="9764248at2"/>
<dbReference type="GO" id="GO:0016705">
    <property type="term" value="F:oxidoreductase activity, acting on paired donors, with incorporation or reduction of molecular oxygen"/>
    <property type="evidence" value="ECO:0007669"/>
    <property type="project" value="InterPro"/>
</dbReference>
<evidence type="ECO:0000256" key="1">
    <source>
        <dbReference type="ARBA" id="ARBA00010617"/>
    </source>
</evidence>
<proteinExistence type="inferred from homology"/>
<evidence type="ECO:0000256" key="2">
    <source>
        <dbReference type="ARBA" id="ARBA00022617"/>
    </source>
</evidence>
<geneLocation type="plasmid" evidence="8 10">
    <name>pBS3d</name>
</geneLocation>
<keyword evidence="3" id="KW-0479">Metal-binding</keyword>
<name>A0A192TLB2_9HYPH</name>
<keyword evidence="5" id="KW-0408">Iron</keyword>
<dbReference type="SUPFAM" id="SSF48264">
    <property type="entry name" value="Cytochrome P450"/>
    <property type="match status" value="1"/>
</dbReference>
<dbReference type="GO" id="GO:0005506">
    <property type="term" value="F:iron ion binding"/>
    <property type="evidence" value="ECO:0007669"/>
    <property type="project" value="InterPro"/>
</dbReference>
<dbReference type="EMBL" id="CP064935">
    <property type="protein sequence ID" value="QPK12747.1"/>
    <property type="molecule type" value="Genomic_DNA"/>
</dbReference>
<keyword evidence="8" id="KW-0614">Plasmid</keyword>
<dbReference type="InterPro" id="IPR050196">
    <property type="entry name" value="Cytochrome_P450_Monoox"/>
</dbReference>
<accession>A0A192TLB2</accession>
<evidence type="ECO:0000313" key="9">
    <source>
        <dbReference type="Proteomes" id="UP000078551"/>
    </source>
</evidence>